<sequence length="146" mass="16600">METLTMLSVIDPYTLLAIGVTLVALEAFIASFIIIWFGVGFLVVAIISFFFIFSGAIWQLAVISLLSLIFLFLFRRKSLDKFLKSQTEVSDNFFDEKGIGEIKNSKVFYKGTYWEIDSNLNAKEFVEGEKVEVLKTSNNMATIQKR</sequence>
<keyword evidence="1" id="KW-0812">Transmembrane</keyword>
<name>A0A0G9JWV2_9BACT</name>
<evidence type="ECO:0000256" key="1">
    <source>
        <dbReference type="SAM" id="Phobius"/>
    </source>
</evidence>
<reference evidence="2 3" key="1">
    <citation type="submission" date="2014-01" db="EMBL/GenBank/DDBJ databases">
        <title>Development of a Comparative Genomic Fingerprinting Assay for High Resolution Genotyping of Arcobacter butzleri.</title>
        <authorList>
            <person name="Webb A.L."/>
            <person name="Inglis G.D."/>
            <person name="Kruczkiewicz P."/>
            <person name="Selinger L.B."/>
            <person name="Taboada E.N."/>
        </authorList>
    </citation>
    <scope>NUCLEOTIDE SEQUENCE [LARGE SCALE GENOMIC DNA]</scope>
    <source>
        <strain evidence="2 3">L348</strain>
    </source>
</reference>
<protein>
    <submittedName>
        <fullName evidence="2">Nodulation efficiency protein D</fullName>
    </submittedName>
</protein>
<dbReference type="PATRIC" id="fig|1447256.3.peg.1547"/>
<dbReference type="RefSeq" id="WP_046996895.1">
    <property type="nucleotide sequence ID" value="NZ_JAIQ01000112.1"/>
</dbReference>
<keyword evidence="1" id="KW-0472">Membrane</keyword>
<comment type="caution">
    <text evidence="2">The sequence shown here is derived from an EMBL/GenBank/DDBJ whole genome shotgun (WGS) entry which is preliminary data.</text>
</comment>
<keyword evidence="1" id="KW-1133">Transmembrane helix</keyword>
<dbReference type="EMBL" id="JAIQ01000112">
    <property type="protein sequence ID" value="KLD98746.1"/>
    <property type="molecule type" value="Genomic_DNA"/>
</dbReference>
<evidence type="ECO:0000313" key="2">
    <source>
        <dbReference type="EMBL" id="KLD98746.1"/>
    </source>
</evidence>
<dbReference type="AlphaFoldDB" id="A0A0G9JWV2"/>
<feature type="transmembrane region" description="Helical" evidence="1">
    <location>
        <begin position="12"/>
        <end position="35"/>
    </location>
</feature>
<feature type="transmembrane region" description="Helical" evidence="1">
    <location>
        <begin position="41"/>
        <end position="74"/>
    </location>
</feature>
<gene>
    <name evidence="2" type="ORF">AA20_07940</name>
</gene>
<accession>A0A0G9JWV2</accession>
<proteinExistence type="predicted"/>
<evidence type="ECO:0000313" key="3">
    <source>
        <dbReference type="Proteomes" id="UP000035514"/>
    </source>
</evidence>
<organism evidence="2 3">
    <name type="scientific">Aliarcobacter butzleri L348</name>
    <dbReference type="NCBI Taxonomy" id="1447256"/>
    <lineage>
        <taxon>Bacteria</taxon>
        <taxon>Pseudomonadati</taxon>
        <taxon>Campylobacterota</taxon>
        <taxon>Epsilonproteobacteria</taxon>
        <taxon>Campylobacterales</taxon>
        <taxon>Arcobacteraceae</taxon>
        <taxon>Aliarcobacter</taxon>
    </lineage>
</organism>
<dbReference type="Proteomes" id="UP000035514">
    <property type="component" value="Unassembled WGS sequence"/>
</dbReference>